<dbReference type="InterPro" id="IPR028994">
    <property type="entry name" value="Integrin_alpha_N"/>
</dbReference>
<gene>
    <name evidence="3" type="ORF">FHS09_001536</name>
</gene>
<proteinExistence type="predicted"/>
<evidence type="ECO:0008006" key="5">
    <source>
        <dbReference type="Google" id="ProtNLM"/>
    </source>
</evidence>
<protein>
    <recommendedName>
        <fullName evidence="5">Repeat domain-containing protein</fullName>
    </recommendedName>
</protein>
<organism evidence="3 4">
    <name type="scientific">Microbulbifer rhizosphaerae</name>
    <dbReference type="NCBI Taxonomy" id="1562603"/>
    <lineage>
        <taxon>Bacteria</taxon>
        <taxon>Pseudomonadati</taxon>
        <taxon>Pseudomonadota</taxon>
        <taxon>Gammaproteobacteria</taxon>
        <taxon>Cellvibrionales</taxon>
        <taxon>Microbulbiferaceae</taxon>
        <taxon>Microbulbifer</taxon>
    </lineage>
</organism>
<keyword evidence="4" id="KW-1185">Reference proteome</keyword>
<evidence type="ECO:0000313" key="4">
    <source>
        <dbReference type="Proteomes" id="UP000535937"/>
    </source>
</evidence>
<sequence length="211" mass="23095">MKISIWWCAMTITPADFNNDGALDLAVPHRDGGQSYIYLNDAQGGFEERRPFGPPDAEIRSAKAADLDGDQLLDLVVIDERTGPAILWGRADETYSPAERLGASQATPYAIAIADLDQNDRTDVIVGYVESRPIVYFNDGPEAFTPVPFGDGEGVAYGFAVADLDEDGLLDIAMARSGANNILYFGASPNRDQRWRPGEQDEWNSVFRDSS</sequence>
<keyword evidence="1" id="KW-0732">Signal</keyword>
<evidence type="ECO:0000256" key="1">
    <source>
        <dbReference type="ARBA" id="ARBA00022729"/>
    </source>
</evidence>
<dbReference type="Pfam" id="PF13517">
    <property type="entry name" value="FG-GAP_3"/>
    <property type="match status" value="2"/>
</dbReference>
<accession>A0A7W4Z8M8</accession>
<dbReference type="SUPFAM" id="SSF69318">
    <property type="entry name" value="Integrin alpha N-terminal domain"/>
    <property type="match status" value="1"/>
</dbReference>
<feature type="region of interest" description="Disordered" evidence="2">
    <location>
        <begin position="190"/>
        <end position="211"/>
    </location>
</feature>
<name>A0A7W4Z8M8_9GAMM</name>
<reference evidence="3 4" key="1">
    <citation type="submission" date="2020-08" db="EMBL/GenBank/DDBJ databases">
        <title>Genomic Encyclopedia of Type Strains, Phase III (KMG-III): the genomes of soil and plant-associated and newly described type strains.</title>
        <authorList>
            <person name="Whitman W."/>
        </authorList>
    </citation>
    <scope>NUCLEOTIDE SEQUENCE [LARGE SCALE GENOMIC DNA]</scope>
    <source>
        <strain evidence="3 4">CECT 8799</strain>
    </source>
</reference>
<dbReference type="Gene3D" id="2.130.10.130">
    <property type="entry name" value="Integrin alpha, N-terminal"/>
    <property type="match status" value="1"/>
</dbReference>
<dbReference type="InterPro" id="IPR013517">
    <property type="entry name" value="FG-GAP"/>
</dbReference>
<dbReference type="PANTHER" id="PTHR44103:SF1">
    <property type="entry name" value="PROPROTEIN CONVERTASE P"/>
    <property type="match status" value="1"/>
</dbReference>
<dbReference type="Proteomes" id="UP000535937">
    <property type="component" value="Unassembled WGS sequence"/>
</dbReference>
<dbReference type="PANTHER" id="PTHR44103">
    <property type="entry name" value="PROPROTEIN CONVERTASE P"/>
    <property type="match status" value="1"/>
</dbReference>
<comment type="caution">
    <text evidence="3">The sequence shown here is derived from an EMBL/GenBank/DDBJ whole genome shotgun (WGS) entry which is preliminary data.</text>
</comment>
<evidence type="ECO:0000256" key="2">
    <source>
        <dbReference type="SAM" id="MobiDB-lite"/>
    </source>
</evidence>
<dbReference type="RefSeq" id="WP_183458373.1">
    <property type="nucleotide sequence ID" value="NZ_JACHWZ010000006.1"/>
</dbReference>
<evidence type="ECO:0000313" key="3">
    <source>
        <dbReference type="EMBL" id="MBB3060716.1"/>
    </source>
</evidence>
<dbReference type="EMBL" id="JACHWZ010000006">
    <property type="protein sequence ID" value="MBB3060716.1"/>
    <property type="molecule type" value="Genomic_DNA"/>
</dbReference>
<dbReference type="AlphaFoldDB" id="A0A7W4Z8M8"/>